<organism evidence="2 3">
    <name type="scientific">Corallococcus macrosporus</name>
    <dbReference type="NCBI Taxonomy" id="35"/>
    <lineage>
        <taxon>Bacteria</taxon>
        <taxon>Pseudomonadati</taxon>
        <taxon>Myxococcota</taxon>
        <taxon>Myxococcia</taxon>
        <taxon>Myxococcales</taxon>
        <taxon>Cystobacterineae</taxon>
        <taxon>Myxococcaceae</taxon>
        <taxon>Corallococcus</taxon>
    </lineage>
</organism>
<evidence type="ECO:0000313" key="2">
    <source>
        <dbReference type="EMBL" id="MBN8233381.1"/>
    </source>
</evidence>
<proteinExistence type="predicted"/>
<dbReference type="RefSeq" id="WP_207057905.1">
    <property type="nucleotide sequence ID" value="NZ_JAFIMU010000017.1"/>
</dbReference>
<dbReference type="SUPFAM" id="SSF53335">
    <property type="entry name" value="S-adenosyl-L-methionine-dependent methyltransferases"/>
    <property type="match status" value="1"/>
</dbReference>
<dbReference type="PANTHER" id="PTHR36973:SF4">
    <property type="entry name" value="NODULATION PROTEIN"/>
    <property type="match status" value="1"/>
</dbReference>
<dbReference type="GO" id="GO:0008168">
    <property type="term" value="F:methyltransferase activity"/>
    <property type="evidence" value="ECO:0007669"/>
    <property type="project" value="UniProtKB-KW"/>
</dbReference>
<evidence type="ECO:0000313" key="3">
    <source>
        <dbReference type="Proteomes" id="UP000664052"/>
    </source>
</evidence>
<dbReference type="Proteomes" id="UP000664052">
    <property type="component" value="Unassembled WGS sequence"/>
</dbReference>
<keyword evidence="3" id="KW-1185">Reference proteome</keyword>
<evidence type="ECO:0000259" key="1">
    <source>
        <dbReference type="Pfam" id="PF05050"/>
    </source>
</evidence>
<dbReference type="InterPro" id="IPR006342">
    <property type="entry name" value="FkbM_mtfrase"/>
</dbReference>
<dbReference type="GO" id="GO:0032259">
    <property type="term" value="P:methylation"/>
    <property type="evidence" value="ECO:0007669"/>
    <property type="project" value="UniProtKB-KW"/>
</dbReference>
<dbReference type="PANTHER" id="PTHR36973">
    <property type="entry name" value="SLL1456 PROTEIN-RELATED"/>
    <property type="match status" value="1"/>
</dbReference>
<comment type="caution">
    <text evidence="2">The sequence shown here is derived from an EMBL/GenBank/DDBJ whole genome shotgun (WGS) entry which is preliminary data.</text>
</comment>
<keyword evidence="2" id="KW-0808">Transferase</keyword>
<name>A0ABS3DPW4_9BACT</name>
<sequence length="271" mass="30779">MNKPSIYHEHSPQLDTLWKKSVARIWSPDGETGWYDQSLREVMVLGTLLRKFRIEPQGVLYLGAHSGYLLWVWLLLGYRNVLMVEPQEDVFKRLATVAKATSAMAMVRDQMLDCEEPTQIHVAQCAISDHDGEADFFVMAHSMLSSLQAPNVTEFGQQRLREAMSVNERVTVPVRTLDSLLRELAEGGSDTRYNTLYLNIQGAELKALQGARQTLKHIEFIHLEVNIKERYVGAPTAEDIDTFLGELGFEPGWGMRYPTIGNGHTAYVRKR</sequence>
<dbReference type="InterPro" id="IPR053188">
    <property type="entry name" value="FkbM_Methyltransferase"/>
</dbReference>
<dbReference type="Gene3D" id="3.40.50.150">
    <property type="entry name" value="Vaccinia Virus protein VP39"/>
    <property type="match status" value="1"/>
</dbReference>
<accession>A0ABS3DPW4</accession>
<reference evidence="2 3" key="1">
    <citation type="submission" date="2021-02" db="EMBL/GenBank/DDBJ databases">
        <title>De Novo genome assembly of isolated myxobacteria.</title>
        <authorList>
            <person name="Stevens D.C."/>
        </authorList>
    </citation>
    <scope>NUCLEOTIDE SEQUENCE [LARGE SCALE GENOMIC DNA]</scope>
    <source>
        <strain evidence="2 3">ATCC 29039</strain>
    </source>
</reference>
<gene>
    <name evidence="2" type="ORF">JYK02_38275</name>
</gene>
<dbReference type="EMBL" id="JAFIMU010000017">
    <property type="protein sequence ID" value="MBN8233381.1"/>
    <property type="molecule type" value="Genomic_DNA"/>
</dbReference>
<protein>
    <submittedName>
        <fullName evidence="2">FkbM family methyltransferase</fullName>
    </submittedName>
</protein>
<dbReference type="Pfam" id="PF05050">
    <property type="entry name" value="Methyltransf_21"/>
    <property type="match status" value="1"/>
</dbReference>
<dbReference type="NCBIfam" id="TIGR01444">
    <property type="entry name" value="fkbM_fam"/>
    <property type="match status" value="1"/>
</dbReference>
<feature type="domain" description="Methyltransferase FkbM" evidence="1">
    <location>
        <begin position="63"/>
        <end position="250"/>
    </location>
</feature>
<dbReference type="InterPro" id="IPR029063">
    <property type="entry name" value="SAM-dependent_MTases_sf"/>
</dbReference>
<keyword evidence="2" id="KW-0489">Methyltransferase</keyword>